<dbReference type="RefSeq" id="YP_009162438.1">
    <property type="nucleotide sequence ID" value="NC_027707.1"/>
</dbReference>
<protein>
    <submittedName>
        <fullName evidence="1">L3/FP4 protein</fullName>
    </submittedName>
</protein>
<dbReference type="KEGG" id="vg:25392233"/>
<dbReference type="InterPro" id="IPR005007">
    <property type="entry name" value="Poxvirus_L3/FP4"/>
</dbReference>
<evidence type="ECO:0000313" key="1">
    <source>
        <dbReference type="EMBL" id="AKR04190.1"/>
    </source>
</evidence>
<proteinExistence type="predicted"/>
<keyword evidence="2" id="KW-1185">Reference proteome</keyword>
<dbReference type="EMBL" id="KT159937">
    <property type="protein sequence ID" value="AKR04190.1"/>
    <property type="molecule type" value="Genomic_DNA"/>
</dbReference>
<dbReference type="Pfam" id="PF03339">
    <property type="entry name" value="Pox_L3_FP4"/>
    <property type="match status" value="1"/>
</dbReference>
<organism evidence="1 2">
    <name type="scientific">Salmon gill poxvirus</name>
    <dbReference type="NCBI Taxonomy" id="1680908"/>
    <lineage>
        <taxon>Viruses</taxon>
        <taxon>Varidnaviria</taxon>
        <taxon>Bamfordvirae</taxon>
        <taxon>Nucleocytoviricota</taxon>
        <taxon>Pokkesviricetes</taxon>
        <taxon>Chitovirales</taxon>
        <taxon>Poxviridae</taxon>
        <taxon>Chordopoxvirinae</taxon>
        <taxon>Salmonpoxvirus</taxon>
        <taxon>Salmonpoxvirus gillpox</taxon>
        <taxon>Salmon gillpox virus</taxon>
    </lineage>
</organism>
<gene>
    <name evidence="1" type="ORF">SGPV066</name>
</gene>
<reference evidence="1 2" key="1">
    <citation type="journal article" date="2015" name="J. Virol.">
        <title>Salmon gill poxvirus, the deepest representative of the Chordopoxvirinae.</title>
        <authorList>
            <person name="Gjessing M.C."/>
            <person name="Yutin N."/>
            <person name="Tengs T."/>
            <person name="Senkevich T."/>
            <person name="Koonin E.V."/>
            <person name="Ronning H.P."/>
            <person name="Alarson M."/>
            <person name="Ylving S."/>
            <person name="Lie K.-I."/>
            <person name="Saure B."/>
            <person name="Tran L."/>
            <person name="Moss B."/>
            <person name="Dale O.B."/>
        </authorList>
    </citation>
    <scope>NUCLEOTIDE SEQUENCE [LARGE SCALE GENOMIC DNA]</scope>
    <source>
        <strain evidence="1">2012-04-F277-L3G</strain>
    </source>
</reference>
<name>A0A0H4Y112_9POXV</name>
<evidence type="ECO:0000313" key="2">
    <source>
        <dbReference type="Proteomes" id="UP000105007"/>
    </source>
</evidence>
<sequence>MEFTSVESKESKIGSLNNTLNGNEVRLAKFANKDPQFKLQKCHKATVCKKNVAILWTALSAAVRSRKLLNMPLVCGIVETPTYTTLLTEKPTFTNVTAVNNPNIFSDKNTLIQICMLFKTCMDNSIFMTEPVFDAVEVTPFNISYFHNNVGWYMQNLKYIILLNPETELYVDGTIQDDHYLNIIQDLFIGVDLIGVDNTLQYDSIMHLLTTECVDNLNALTLSLLKTKKRNSSMQRISINQSAGTLVLYSAGINEVYYGITITKPDNAGMVRIVTGCSPGTMVQHTALEILDINIRQVYFAGSLLTTPPGYIINTSGSNMIF</sequence>
<dbReference type="Proteomes" id="UP000105007">
    <property type="component" value="Segment"/>
</dbReference>
<dbReference type="GeneID" id="25392233"/>
<accession>A0A0H4Y112</accession>